<proteinExistence type="predicted"/>
<feature type="compositionally biased region" description="Low complexity" evidence="1">
    <location>
        <begin position="138"/>
        <end position="147"/>
    </location>
</feature>
<feature type="region of interest" description="Disordered" evidence="1">
    <location>
        <begin position="124"/>
        <end position="184"/>
    </location>
</feature>
<gene>
    <name evidence="2" type="ORF">HW532_03510</name>
</gene>
<dbReference type="SUPFAM" id="SSF101738">
    <property type="entry name" value="SspB-like"/>
    <property type="match status" value="1"/>
</dbReference>
<name>A0A7S8HAW5_9HYPH</name>
<dbReference type="Pfam" id="PF04386">
    <property type="entry name" value="SspB"/>
    <property type="match status" value="1"/>
</dbReference>
<evidence type="ECO:0000313" key="3">
    <source>
        <dbReference type="Proteomes" id="UP000593594"/>
    </source>
</evidence>
<organism evidence="2 3">
    <name type="scientific">Kaustia mangrovi</name>
    <dbReference type="NCBI Taxonomy" id="2593653"/>
    <lineage>
        <taxon>Bacteria</taxon>
        <taxon>Pseudomonadati</taxon>
        <taxon>Pseudomonadota</taxon>
        <taxon>Alphaproteobacteria</taxon>
        <taxon>Hyphomicrobiales</taxon>
        <taxon>Parvibaculaceae</taxon>
        <taxon>Kaustia</taxon>
    </lineage>
</organism>
<dbReference type="InterPro" id="IPR036760">
    <property type="entry name" value="SspB-like_sf"/>
</dbReference>
<dbReference type="RefSeq" id="WP_213163091.1">
    <property type="nucleotide sequence ID" value="NZ_CP058214.1"/>
</dbReference>
<sequence>MSEDLMRYDLLAQDALRGVVRAALRRVSRVGLPGEHHFYIAFDTNHPGARLSDRLRKKYPKEMTVVLQHQFWNLQVTEERFEVELSFDNIPEKLVVPFASVKGFFDPSVQFGLQFEVLEANENAEGEAGETAGKDETAPGQPAAATAPKPPAAPSDASGTPDNDTEEQPDSPAKIVQLDAFRKK</sequence>
<evidence type="ECO:0008006" key="4">
    <source>
        <dbReference type="Google" id="ProtNLM"/>
    </source>
</evidence>
<evidence type="ECO:0000256" key="1">
    <source>
        <dbReference type="SAM" id="MobiDB-lite"/>
    </source>
</evidence>
<dbReference type="InterPro" id="IPR007481">
    <property type="entry name" value="SspB"/>
</dbReference>
<accession>A0A7S8HAW5</accession>
<reference evidence="2 3" key="1">
    <citation type="submission" date="2020-06" db="EMBL/GenBank/DDBJ databases">
        <title>Genome sequence of 2 isolates from Red Sea Mangroves.</title>
        <authorList>
            <person name="Sefrji F."/>
            <person name="Michoud G."/>
            <person name="Merlino G."/>
            <person name="Daffonchio D."/>
        </authorList>
    </citation>
    <scope>NUCLEOTIDE SEQUENCE [LARGE SCALE GENOMIC DNA]</scope>
    <source>
        <strain evidence="2 3">R1DC25</strain>
    </source>
</reference>
<keyword evidence="3" id="KW-1185">Reference proteome</keyword>
<dbReference type="EMBL" id="CP058214">
    <property type="protein sequence ID" value="QPC41864.1"/>
    <property type="molecule type" value="Genomic_DNA"/>
</dbReference>
<evidence type="ECO:0000313" key="2">
    <source>
        <dbReference type="EMBL" id="QPC41864.1"/>
    </source>
</evidence>
<dbReference type="KEGG" id="kmn:HW532_03510"/>
<dbReference type="Gene3D" id="2.30.30.220">
    <property type="entry name" value="SspB-like"/>
    <property type="match status" value="1"/>
</dbReference>
<dbReference type="Proteomes" id="UP000593594">
    <property type="component" value="Chromosome"/>
</dbReference>
<protein>
    <recommendedName>
        <fullName evidence="4">Stringent starvation protein B</fullName>
    </recommendedName>
</protein>
<dbReference type="AlphaFoldDB" id="A0A7S8HAW5"/>